<feature type="non-terminal residue" evidence="3">
    <location>
        <position position="208"/>
    </location>
</feature>
<name>T0YNE5_9ZZZZ</name>
<dbReference type="GO" id="GO:0008445">
    <property type="term" value="F:D-aspartate oxidase activity"/>
    <property type="evidence" value="ECO:0007669"/>
    <property type="project" value="UniProtKB-EC"/>
</dbReference>
<dbReference type="EMBL" id="AUZY01010847">
    <property type="protein sequence ID" value="EQD36966.1"/>
    <property type="molecule type" value="Genomic_DNA"/>
</dbReference>
<dbReference type="GO" id="GO:0005737">
    <property type="term" value="C:cytoplasm"/>
    <property type="evidence" value="ECO:0007669"/>
    <property type="project" value="TreeGrafter"/>
</dbReference>
<dbReference type="AlphaFoldDB" id="T0YNE5"/>
<evidence type="ECO:0000313" key="3">
    <source>
        <dbReference type="EMBL" id="EQD36966.1"/>
    </source>
</evidence>
<evidence type="ECO:0000259" key="2">
    <source>
        <dbReference type="Pfam" id="PF01266"/>
    </source>
</evidence>
<dbReference type="EC" id="1.4.3.1" evidence="3"/>
<dbReference type="InterPro" id="IPR006076">
    <property type="entry name" value="FAD-dep_OxRdtase"/>
</dbReference>
<gene>
    <name evidence="3" type="ORF">B1B_16311</name>
</gene>
<keyword evidence="1 3" id="KW-0560">Oxidoreductase</keyword>
<protein>
    <submittedName>
        <fullName evidence="3">FAD dependent oxidoreductase</fullName>
        <ecNumber evidence="3">1.4.3.1</ecNumber>
    </submittedName>
</protein>
<reference evidence="3" key="2">
    <citation type="journal article" date="2014" name="ISME J.">
        <title>Microbial stratification in low pH oxic and suboxic macroscopic growths along an acid mine drainage.</title>
        <authorList>
            <person name="Mendez-Garcia C."/>
            <person name="Mesa V."/>
            <person name="Sprenger R.R."/>
            <person name="Richter M."/>
            <person name="Diez M.S."/>
            <person name="Solano J."/>
            <person name="Bargiela R."/>
            <person name="Golyshina O.V."/>
            <person name="Manteca A."/>
            <person name="Ramos J.L."/>
            <person name="Gallego J.R."/>
            <person name="Llorente I."/>
            <person name="Martins Dos Santos V.A."/>
            <person name="Jensen O.N."/>
            <person name="Pelaez A.I."/>
            <person name="Sanchez J."/>
            <person name="Ferrer M."/>
        </authorList>
    </citation>
    <scope>NUCLEOTIDE SEQUENCE</scope>
</reference>
<organism evidence="3">
    <name type="scientific">mine drainage metagenome</name>
    <dbReference type="NCBI Taxonomy" id="410659"/>
    <lineage>
        <taxon>unclassified sequences</taxon>
        <taxon>metagenomes</taxon>
        <taxon>ecological metagenomes</taxon>
    </lineage>
</organism>
<dbReference type="Pfam" id="PF01266">
    <property type="entry name" value="DAO"/>
    <property type="match status" value="1"/>
</dbReference>
<comment type="caution">
    <text evidence="3">The sequence shown here is derived from an EMBL/GenBank/DDBJ whole genome shotgun (WGS) entry which is preliminary data.</text>
</comment>
<dbReference type="PANTHER" id="PTHR13847:SF287">
    <property type="entry name" value="FAD-DEPENDENT OXIDOREDUCTASE DOMAIN-CONTAINING PROTEIN 1"/>
    <property type="match status" value="1"/>
</dbReference>
<dbReference type="InterPro" id="IPR036188">
    <property type="entry name" value="FAD/NAD-bd_sf"/>
</dbReference>
<proteinExistence type="predicted"/>
<feature type="domain" description="FAD dependent oxidoreductase" evidence="2">
    <location>
        <begin position="6"/>
        <end position="187"/>
    </location>
</feature>
<evidence type="ECO:0000256" key="1">
    <source>
        <dbReference type="ARBA" id="ARBA00023002"/>
    </source>
</evidence>
<dbReference type="Gene3D" id="3.50.50.60">
    <property type="entry name" value="FAD/NAD(P)-binding domain"/>
    <property type="match status" value="2"/>
</dbReference>
<accession>T0YNE5</accession>
<reference evidence="3" key="1">
    <citation type="submission" date="2013-08" db="EMBL/GenBank/DDBJ databases">
        <authorList>
            <person name="Mendez C."/>
            <person name="Richter M."/>
            <person name="Ferrer M."/>
            <person name="Sanchez J."/>
        </authorList>
    </citation>
    <scope>NUCLEOTIDE SEQUENCE</scope>
</reference>
<dbReference type="SUPFAM" id="SSF51905">
    <property type="entry name" value="FAD/NAD(P)-binding domain"/>
    <property type="match status" value="1"/>
</dbReference>
<sequence length="208" mass="23751">MVPDCDVAIIGAGITGLASAYHIKREKPDLRVSIIDRNSSYAQGNTAKSVAGYRDLFTSDINRKISGSSIAFYKNVQQDLHFDLGMHFNGYLFLMDRKRLDQDAVKTFISEGRAEIVPEGRIASMGYSTKPGREEKELMQLSDIDGALLGYNCGIIEPDRICSFYEKELRTMGVEFHYNTEVRGLRFEPQFRLNYPGEPFLWQQREMR</sequence>
<dbReference type="PANTHER" id="PTHR13847">
    <property type="entry name" value="SARCOSINE DEHYDROGENASE-RELATED"/>
    <property type="match status" value="1"/>
</dbReference>